<comment type="similarity">
    <text evidence="1">Belongs to the polysaccharide synthase family.</text>
</comment>
<dbReference type="InterPro" id="IPR029063">
    <property type="entry name" value="SAM-dependent_MTases_sf"/>
</dbReference>
<dbReference type="SUPFAM" id="SSF53335">
    <property type="entry name" value="S-adenosyl-L-methionine-dependent methyltransferases"/>
    <property type="match status" value="1"/>
</dbReference>
<name>A0A6S6TJE6_9BACT</name>
<evidence type="ECO:0000256" key="1">
    <source>
        <dbReference type="ARBA" id="ARBA00007430"/>
    </source>
</evidence>
<dbReference type="Gene3D" id="3.40.50.720">
    <property type="entry name" value="NAD(P)-binding Rossmann-like Domain"/>
    <property type="match status" value="2"/>
</dbReference>
<reference evidence="4" key="1">
    <citation type="submission" date="2020-01" db="EMBL/GenBank/DDBJ databases">
        <authorList>
            <person name="Meier V. D."/>
            <person name="Meier V D."/>
        </authorList>
    </citation>
    <scope>NUCLEOTIDE SEQUENCE</scope>
    <source>
        <strain evidence="4">HLG_WM_MAG_03</strain>
    </source>
</reference>
<accession>A0A6S6TJE6</accession>
<dbReference type="InterPro" id="IPR003869">
    <property type="entry name" value="Polysac_CapD-like"/>
</dbReference>
<proteinExistence type="inferred from homology"/>
<dbReference type="PANTHER" id="PTHR43318:SF1">
    <property type="entry name" value="POLYSACCHARIDE BIOSYNTHESIS PROTEIN EPSC-RELATED"/>
    <property type="match status" value="1"/>
</dbReference>
<sequence length="598" mass="68013">MFLESIFTPTTAKRIGFFILFDILISMATIVIAYLLRFNFFITNTFFESMMQMMMVLIPLKIALFFMFKIYFVAWRYFGLSEYKRLILVHVIIYAVFTGLFFIFYDWFDPFPRSVIIIDFFLSLSFVGFLRISRRIYLESSKKNLQVPTLIIGTNNRAAHVIKSADNGEINHNPIALLSDERSLNGTYFSNLPVYTKSSIVEVVKKYDISSVILTEVLESEALDELFTLLHGLGVEEIKILEMFQENEPTFKDISVEDLLARQPKDLDRISIANFIAGKVVMITGAGGSIGSELSRQVIAFGAKQLILLDHSEFNLYQISEELNNENIVSVMISVKDREALEEVFVHYSPEVILHAAAYKHVPLCEENIKSAVQNNIFGTKNVIDLSITYEVEKFLLISTDKAVRPTNVMGATKRVCELYARAIPSEKTEIVAVRFGNVLGSSGSVIPKFQTQIENGQNITVTHPDITRYFMLIPEACQLVLQAASIAKGGELFILDMGEPIKIVDLAKKMIELSGRDDIEIEFAGLRRGEKLYEELLIDEADFKTEYESILVSQDEAVDYAILSRQIDELRYGHELEILELIVPEFKHNTGETRLKN</sequence>
<dbReference type="CDD" id="cd05237">
    <property type="entry name" value="UDP_invert_4-6DH_SDR_e"/>
    <property type="match status" value="1"/>
</dbReference>
<dbReference type="SUPFAM" id="SSF51735">
    <property type="entry name" value="NAD(P)-binding Rossmann-fold domains"/>
    <property type="match status" value="1"/>
</dbReference>
<evidence type="ECO:0000256" key="2">
    <source>
        <dbReference type="SAM" id="Phobius"/>
    </source>
</evidence>
<evidence type="ECO:0000313" key="4">
    <source>
        <dbReference type="EMBL" id="CAA6819385.1"/>
    </source>
</evidence>
<evidence type="ECO:0000259" key="3">
    <source>
        <dbReference type="Pfam" id="PF02719"/>
    </source>
</evidence>
<dbReference type="AlphaFoldDB" id="A0A6S6TJE6"/>
<dbReference type="InterPro" id="IPR036291">
    <property type="entry name" value="NAD(P)-bd_dom_sf"/>
</dbReference>
<dbReference type="GO" id="GO:0016829">
    <property type="term" value="F:lyase activity"/>
    <property type="evidence" value="ECO:0007669"/>
    <property type="project" value="UniProtKB-KW"/>
</dbReference>
<feature type="transmembrane region" description="Helical" evidence="2">
    <location>
        <begin position="56"/>
        <end position="74"/>
    </location>
</feature>
<feature type="transmembrane region" description="Helical" evidence="2">
    <location>
        <begin position="15"/>
        <end position="36"/>
    </location>
</feature>
<keyword evidence="2" id="KW-0472">Membrane</keyword>
<feature type="transmembrane region" description="Helical" evidence="2">
    <location>
        <begin position="111"/>
        <end position="132"/>
    </location>
</feature>
<keyword evidence="2" id="KW-0812">Transmembrane</keyword>
<dbReference type="EC" id="4.2.1.-" evidence="4"/>
<dbReference type="Pfam" id="PF02719">
    <property type="entry name" value="Polysacc_synt_2"/>
    <property type="match status" value="1"/>
</dbReference>
<keyword evidence="4" id="KW-0456">Lyase</keyword>
<gene>
    <name evidence="4" type="ORF">HELGO_WM51429</name>
</gene>
<dbReference type="InterPro" id="IPR051203">
    <property type="entry name" value="Polysaccharide_Synthase-Rel"/>
</dbReference>
<dbReference type="PANTHER" id="PTHR43318">
    <property type="entry name" value="UDP-N-ACETYLGLUCOSAMINE 4,6-DEHYDRATASE"/>
    <property type="match status" value="1"/>
</dbReference>
<protein>
    <submittedName>
        <fullName evidence="4">UDP-N-acetylglucosamine 4,6-dehydratase (EC)</fullName>
        <ecNumber evidence="4">4.2.1.-</ecNumber>
    </submittedName>
</protein>
<feature type="transmembrane region" description="Helical" evidence="2">
    <location>
        <begin position="86"/>
        <end position="105"/>
    </location>
</feature>
<keyword evidence="2" id="KW-1133">Transmembrane helix</keyword>
<dbReference type="EMBL" id="CACVAR010000300">
    <property type="protein sequence ID" value="CAA6819385.1"/>
    <property type="molecule type" value="Genomic_DNA"/>
</dbReference>
<organism evidence="4">
    <name type="scientific">uncultured Sulfurovum sp</name>
    <dbReference type="NCBI Taxonomy" id="269237"/>
    <lineage>
        <taxon>Bacteria</taxon>
        <taxon>Pseudomonadati</taxon>
        <taxon>Campylobacterota</taxon>
        <taxon>Epsilonproteobacteria</taxon>
        <taxon>Campylobacterales</taxon>
        <taxon>Sulfurovaceae</taxon>
        <taxon>Sulfurovum</taxon>
        <taxon>environmental samples</taxon>
    </lineage>
</organism>
<feature type="domain" description="Polysaccharide biosynthesis protein CapD-like" evidence="3">
    <location>
        <begin position="281"/>
        <end position="553"/>
    </location>
</feature>